<name>A0A1J1IEX9_9DIPT</name>
<reference evidence="1 2" key="1">
    <citation type="submission" date="2015-04" db="EMBL/GenBank/DDBJ databases">
        <authorList>
            <person name="Syromyatnikov M.Y."/>
            <person name="Popov V.N."/>
        </authorList>
    </citation>
    <scope>NUCLEOTIDE SEQUENCE [LARGE SCALE GENOMIC DNA]</scope>
</reference>
<organism evidence="1 2">
    <name type="scientific">Clunio marinus</name>
    <dbReference type="NCBI Taxonomy" id="568069"/>
    <lineage>
        <taxon>Eukaryota</taxon>
        <taxon>Metazoa</taxon>
        <taxon>Ecdysozoa</taxon>
        <taxon>Arthropoda</taxon>
        <taxon>Hexapoda</taxon>
        <taxon>Insecta</taxon>
        <taxon>Pterygota</taxon>
        <taxon>Neoptera</taxon>
        <taxon>Endopterygota</taxon>
        <taxon>Diptera</taxon>
        <taxon>Nematocera</taxon>
        <taxon>Chironomoidea</taxon>
        <taxon>Chironomidae</taxon>
        <taxon>Clunio</taxon>
    </lineage>
</organism>
<sequence>MLMLINLLSTHLDFLNRCYDYELLLKSKSHSGKYVEVFQILPQELELNVFVWDCLMLLEIALFIGKPEQLEANRNFCLKKVFLFPVFLCEKSFGKISNCINGKMCFQCNCNWLARLDA</sequence>
<protein>
    <submittedName>
        <fullName evidence="1">CLUMA_CG011684, isoform A</fullName>
    </submittedName>
</protein>
<proteinExistence type="predicted"/>
<gene>
    <name evidence="1" type="ORF">CLUMA_CG011684</name>
</gene>
<dbReference type="EMBL" id="CVRI01000047">
    <property type="protein sequence ID" value="CRK98322.1"/>
    <property type="molecule type" value="Genomic_DNA"/>
</dbReference>
<keyword evidence="2" id="KW-1185">Reference proteome</keyword>
<accession>A0A1J1IEX9</accession>
<evidence type="ECO:0000313" key="1">
    <source>
        <dbReference type="EMBL" id="CRK98322.1"/>
    </source>
</evidence>
<dbReference type="AlphaFoldDB" id="A0A1J1IEX9"/>
<dbReference type="Proteomes" id="UP000183832">
    <property type="component" value="Unassembled WGS sequence"/>
</dbReference>
<evidence type="ECO:0000313" key="2">
    <source>
        <dbReference type="Proteomes" id="UP000183832"/>
    </source>
</evidence>